<comment type="caution">
    <text evidence="2">The sequence shown here is derived from an EMBL/GenBank/DDBJ whole genome shotgun (WGS) entry which is preliminary data.</text>
</comment>
<evidence type="ECO:0000259" key="1">
    <source>
        <dbReference type="PROSITE" id="PS51192"/>
    </source>
</evidence>
<dbReference type="InterPro" id="IPR049945">
    <property type="entry name" value="AAA_22"/>
</dbReference>
<dbReference type="SUPFAM" id="SSF52540">
    <property type="entry name" value="P-loop containing nucleoside triphosphate hydrolases"/>
    <property type="match status" value="1"/>
</dbReference>
<organism evidence="2 3">
    <name type="scientific">Pontibacter virosus</name>
    <dbReference type="NCBI Taxonomy" id="1765052"/>
    <lineage>
        <taxon>Bacteria</taxon>
        <taxon>Pseudomonadati</taxon>
        <taxon>Bacteroidota</taxon>
        <taxon>Cytophagia</taxon>
        <taxon>Cytophagales</taxon>
        <taxon>Hymenobacteraceae</taxon>
        <taxon>Pontibacter</taxon>
    </lineage>
</organism>
<feature type="domain" description="Helicase ATP-binding" evidence="1">
    <location>
        <begin position="349"/>
        <end position="493"/>
    </location>
</feature>
<name>A0A2U1B2C6_9BACT</name>
<sequence length="926" mass="107677">MIPNGATDYKNKTYEERQISIYKNFNDGLSYLNPNPYYRRTHSFTIKEVYDVVRNGGSVHGVEDIKDKVAYIQTHTKLEHEFIKKSLPSFTVSANFKDRRSIAAEKKYTQIIGFDFDKLTAEETARALDELKEWEASMLVFRSPSGKGIKLFVCVDSQEEQHVLIYRCFELYFKERFDLIADMQCIDCTRLCFFSHDPDAYYNGEARFVSTKQLTDKYRHVISVNTTSYEGLDTIDYSIVNTSSIKTIFYGFVDQLLLNNVSWTDGKRNRFLMEICKLKKWGVTFQECLAELMVFVDERFTNEYNAHTIPEKLAYNWQHYFKGFQLANSDKANHYQINDYLTEQKEFIKEELLAKRIIFVDAPTGAGKTTLIKQLANELNLKTDILMPTTAMVEQQFDIIGITGSKALSAEQVKANVLACCYNSISKIQDRSSKMLVIDEAHSLVSDYGYKHKTIQEIQRQLNRYEYIIYLSGSMLTLDGYYSSDNHLSFEKKNRFDYEYQIVELEDGVTDKDYFISGIEQGKLNVFYQNDKTVLDSLFTYLTGEGYAVAYISRDKKDRDEYKGIVENSSLRGYDVLLTTCVIQAGVNITDCDREVVITFGRRTDLIDYIQFTARFRTNSPFVRIIHSNKMGALRISDISELLDRIEIEKQMLAKAREKNSTRIIDFDFLEADCIVKGYDLVFEDCDGNYITDSFRLLYENYQTLCHNTRSNVRVLKHYLSQFHFTEINKGAVAVDEAKSKKLKKVSRNNTKELKERRDRVVNSILSGNHVFYNATDNVTREVESRYYFLSKHFTDNDISQRVELLKSKAPFERYQQRVTYFLAKADIKAGKQVSDKVLVEYRRLEHLEKQIKVNHTYTGVQLKQMIRVVGFDTSGRNYINNSLGILYTFERSRNGSNYTITGRIQKSELITRTHSVVPVVEECLF</sequence>
<dbReference type="GO" id="GO:0016887">
    <property type="term" value="F:ATP hydrolysis activity"/>
    <property type="evidence" value="ECO:0007669"/>
    <property type="project" value="InterPro"/>
</dbReference>
<dbReference type="Pfam" id="PF13401">
    <property type="entry name" value="AAA_22"/>
    <property type="match status" value="1"/>
</dbReference>
<evidence type="ECO:0000313" key="3">
    <source>
        <dbReference type="Proteomes" id="UP000245466"/>
    </source>
</evidence>
<evidence type="ECO:0000313" key="2">
    <source>
        <dbReference type="EMBL" id="PVY42834.1"/>
    </source>
</evidence>
<dbReference type="Proteomes" id="UP000245466">
    <property type="component" value="Unassembled WGS sequence"/>
</dbReference>
<dbReference type="InterPro" id="IPR014001">
    <property type="entry name" value="Helicase_ATP-bd"/>
</dbReference>
<dbReference type="OrthoDB" id="1522635at2"/>
<gene>
    <name evidence="2" type="ORF">C8E01_1027</name>
</gene>
<dbReference type="InterPro" id="IPR003593">
    <property type="entry name" value="AAA+_ATPase"/>
</dbReference>
<dbReference type="Gene3D" id="3.40.50.300">
    <property type="entry name" value="P-loop containing nucleotide triphosphate hydrolases"/>
    <property type="match status" value="2"/>
</dbReference>
<dbReference type="EMBL" id="QEKI01000002">
    <property type="protein sequence ID" value="PVY42834.1"/>
    <property type="molecule type" value="Genomic_DNA"/>
</dbReference>
<reference evidence="2 3" key="1">
    <citation type="submission" date="2018-04" db="EMBL/GenBank/DDBJ databases">
        <title>Genomic Encyclopedia of Type Strains, Phase IV (KMG-IV): sequencing the most valuable type-strain genomes for metagenomic binning, comparative biology and taxonomic classification.</title>
        <authorList>
            <person name="Goeker M."/>
        </authorList>
    </citation>
    <scope>NUCLEOTIDE SEQUENCE [LARGE SCALE GENOMIC DNA]</scope>
    <source>
        <strain evidence="2 3">DSM 100231</strain>
    </source>
</reference>
<dbReference type="Pfam" id="PF08800">
    <property type="entry name" value="BT4734-like_N"/>
    <property type="match status" value="1"/>
</dbReference>
<dbReference type="InterPro" id="IPR027417">
    <property type="entry name" value="P-loop_NTPase"/>
</dbReference>
<dbReference type="AlphaFoldDB" id="A0A2U1B2C6"/>
<protein>
    <submittedName>
        <fullName evidence="2">AAA domain-containing protein</fullName>
    </submittedName>
</protein>
<dbReference type="PROSITE" id="PS51192">
    <property type="entry name" value="HELICASE_ATP_BIND_1"/>
    <property type="match status" value="1"/>
</dbReference>
<keyword evidence="3" id="KW-1185">Reference proteome</keyword>
<dbReference type="SMART" id="SM00382">
    <property type="entry name" value="AAA"/>
    <property type="match status" value="1"/>
</dbReference>
<dbReference type="InterPro" id="IPR014907">
    <property type="entry name" value="BT4734-like_N"/>
</dbReference>
<accession>A0A2U1B2C6</accession>
<dbReference type="RefSeq" id="WP_116541891.1">
    <property type="nucleotide sequence ID" value="NZ_QEKI01000002.1"/>
</dbReference>
<proteinExistence type="predicted"/>